<keyword evidence="4" id="KW-0574">Periplasm</keyword>
<protein>
    <submittedName>
        <fullName evidence="9">Fimbrial chaperone</fullName>
    </submittedName>
</protein>
<reference evidence="9" key="2">
    <citation type="submission" date="2018-08" db="EMBL/GenBank/DDBJ databases">
        <authorList>
            <person name="Ashton P.M."/>
            <person name="Dallman T."/>
            <person name="Nair S."/>
            <person name="De Pinna E."/>
            <person name="Peters T."/>
            <person name="Grant K."/>
        </authorList>
    </citation>
    <scope>NUCLEOTIDE SEQUENCE [LARGE SCALE GENOMIC DNA]</scope>
    <source>
        <strain evidence="9">294779</strain>
    </source>
</reference>
<feature type="domain" description="Pili assembly chaperone C-terminal" evidence="8">
    <location>
        <begin position="163"/>
        <end position="225"/>
    </location>
</feature>
<evidence type="ECO:0000256" key="3">
    <source>
        <dbReference type="ARBA" id="ARBA00022729"/>
    </source>
</evidence>
<evidence type="ECO:0000313" key="9">
    <source>
        <dbReference type="EMBL" id="ECC3917290.1"/>
    </source>
</evidence>
<dbReference type="InterPro" id="IPR008962">
    <property type="entry name" value="PapD-like_sf"/>
</dbReference>
<keyword evidence="5" id="KW-0143">Chaperone</keyword>
<comment type="similarity">
    <text evidence="2">Belongs to the periplasmic pilus chaperone family.</text>
</comment>
<evidence type="ECO:0000256" key="5">
    <source>
        <dbReference type="ARBA" id="ARBA00023186"/>
    </source>
</evidence>
<sequence length="231" mass="25869">MSIIKNFIFPVLLTVTMAVPAQAAFSLSGTRFIYEEGKKSTSFEVTNNSQDTYGGQVWIENVSRNTSDVFMVPSPPFFKIDGESKQIVRLMNVNDELPKDRESLFMLNVQEIPPKPKDDEGNVLAIAMNTKVKLIYRPKALTQSRKDAEKQLTLVNRDGSMWIKNPTPYYFAVIAVKSHERTVKLSDDVMKSVGQFAPNSEINLRIPSLTGEVSVDAINDWGGVVNYVVTN</sequence>
<dbReference type="Proteomes" id="UP000839735">
    <property type="component" value="Unassembled WGS sequence"/>
</dbReference>
<dbReference type="Gene3D" id="2.60.40.10">
    <property type="entry name" value="Immunoglobulins"/>
    <property type="match status" value="2"/>
</dbReference>
<evidence type="ECO:0000256" key="1">
    <source>
        <dbReference type="ARBA" id="ARBA00004418"/>
    </source>
</evidence>
<dbReference type="InterPro" id="IPR050643">
    <property type="entry name" value="Periplasmic_pilus_chap"/>
</dbReference>
<proteinExistence type="inferred from homology"/>
<dbReference type="SUPFAM" id="SSF49354">
    <property type="entry name" value="PapD-like"/>
    <property type="match status" value="1"/>
</dbReference>
<reference evidence="10" key="1">
    <citation type="submission" date="2018-07" db="EMBL/GenBank/DDBJ databases">
        <authorList>
            <consortium name="GenomeTrakr network: Whole genome sequencing for foodborne pathogen traceback"/>
        </authorList>
    </citation>
    <scope>NUCLEOTIDE SEQUENCE</scope>
    <source>
        <plasmid evidence="10">pCFSAN030538</plasmid>
    </source>
</reference>
<evidence type="ECO:0000256" key="4">
    <source>
        <dbReference type="ARBA" id="ARBA00022764"/>
    </source>
</evidence>
<dbReference type="InterPro" id="IPR013783">
    <property type="entry name" value="Ig-like_fold"/>
</dbReference>
<dbReference type="EMBL" id="CP075145">
    <property type="protein sequence ID" value="QWJ71909.1"/>
    <property type="molecule type" value="Genomic_DNA"/>
</dbReference>
<dbReference type="AlphaFoldDB" id="A0A5Y1YG34"/>
<dbReference type="PANTHER" id="PTHR30251">
    <property type="entry name" value="PILUS ASSEMBLY CHAPERONE"/>
    <property type="match status" value="1"/>
</dbReference>
<feature type="domain" description="Pili assembly chaperone N-terminal" evidence="7">
    <location>
        <begin position="25"/>
        <end position="141"/>
    </location>
</feature>
<dbReference type="InterPro" id="IPR036316">
    <property type="entry name" value="Pili_assmbl_chap_C_dom_sf"/>
</dbReference>
<evidence type="ECO:0000256" key="2">
    <source>
        <dbReference type="ARBA" id="ARBA00007399"/>
    </source>
</evidence>
<dbReference type="Pfam" id="PF00345">
    <property type="entry name" value="PapD_N"/>
    <property type="match status" value="1"/>
</dbReference>
<evidence type="ECO:0000256" key="6">
    <source>
        <dbReference type="SAM" id="SignalP"/>
    </source>
</evidence>
<dbReference type="PANTHER" id="PTHR30251:SF2">
    <property type="entry name" value="FIMBRIAL CHAPERONE YADV-RELATED"/>
    <property type="match status" value="1"/>
</dbReference>
<organism evidence="9">
    <name type="scientific">Salmonella diarizonae</name>
    <dbReference type="NCBI Taxonomy" id="59204"/>
    <lineage>
        <taxon>Bacteria</taxon>
        <taxon>Pseudomonadati</taxon>
        <taxon>Pseudomonadota</taxon>
        <taxon>Gammaproteobacteria</taxon>
        <taxon>Enterobacterales</taxon>
        <taxon>Enterobacteriaceae</taxon>
        <taxon>Salmonella</taxon>
    </lineage>
</organism>
<dbReference type="InterPro" id="IPR001829">
    <property type="entry name" value="Pili_assmbl_chaperone_bac"/>
</dbReference>
<dbReference type="InterPro" id="IPR016147">
    <property type="entry name" value="Pili_assmbl_chaperone_N"/>
</dbReference>
<dbReference type="GO" id="GO:0030288">
    <property type="term" value="C:outer membrane-bounded periplasmic space"/>
    <property type="evidence" value="ECO:0007669"/>
    <property type="project" value="InterPro"/>
</dbReference>
<keyword evidence="3 6" id="KW-0732">Signal</keyword>
<evidence type="ECO:0000313" key="10">
    <source>
        <dbReference type="EMBL" id="QWJ71909.1"/>
    </source>
</evidence>
<geneLocation type="plasmid" evidence="10">
    <name>pCFSAN030538</name>
</geneLocation>
<dbReference type="InterPro" id="IPR016148">
    <property type="entry name" value="Pili_assmbl_chaperone_C"/>
</dbReference>
<dbReference type="PRINTS" id="PR00969">
    <property type="entry name" value="CHAPERONPILI"/>
</dbReference>
<dbReference type="SUPFAM" id="SSF49584">
    <property type="entry name" value="Periplasmic chaperone C-domain"/>
    <property type="match status" value="1"/>
</dbReference>
<name>A0A5Y1YG34_SALDZ</name>
<gene>
    <name evidence="10" type="ORF">ABB53_023200</name>
    <name evidence="9" type="ORF">CTQ69_25725</name>
</gene>
<comment type="subcellular location">
    <subcellularLocation>
        <location evidence="1">Periplasm</location>
    </subcellularLocation>
</comment>
<dbReference type="NCBIfam" id="NF011758">
    <property type="entry name" value="PRK15211.1"/>
    <property type="match status" value="1"/>
</dbReference>
<accession>A0A5Y1YG34</accession>
<evidence type="ECO:0000259" key="8">
    <source>
        <dbReference type="Pfam" id="PF02753"/>
    </source>
</evidence>
<evidence type="ECO:0000259" key="7">
    <source>
        <dbReference type="Pfam" id="PF00345"/>
    </source>
</evidence>
<reference evidence="10" key="3">
    <citation type="submission" date="2021-05" db="EMBL/GenBank/DDBJ databases">
        <title>Whole genome PacBio Sequel sequence of Salmonella enterica subsp. enterica.</title>
        <authorList>
            <person name="Hoffmann M."/>
            <person name="Balkey M."/>
            <person name="Luo Y."/>
        </authorList>
    </citation>
    <scope>NUCLEOTIDE SEQUENCE</scope>
    <source>
        <plasmid evidence="10">pCFSAN030538</plasmid>
    </source>
</reference>
<dbReference type="GO" id="GO:0071555">
    <property type="term" value="P:cell wall organization"/>
    <property type="evidence" value="ECO:0007669"/>
    <property type="project" value="InterPro"/>
</dbReference>
<feature type="signal peptide" evidence="6">
    <location>
        <begin position="1"/>
        <end position="23"/>
    </location>
</feature>
<dbReference type="Pfam" id="PF02753">
    <property type="entry name" value="PapD_C"/>
    <property type="match status" value="1"/>
</dbReference>
<dbReference type="EMBL" id="AAIBIC010000055">
    <property type="protein sequence ID" value="ECC3917290.1"/>
    <property type="molecule type" value="Genomic_DNA"/>
</dbReference>
<keyword evidence="10" id="KW-0614">Plasmid</keyword>
<feature type="chain" id="PRO_5036374929" evidence="6">
    <location>
        <begin position="24"/>
        <end position="231"/>
    </location>
</feature>